<dbReference type="AlphaFoldDB" id="Q2SQ09"/>
<evidence type="ECO:0000313" key="1">
    <source>
        <dbReference type="EMBL" id="ABC27265.1"/>
    </source>
</evidence>
<sequence length="45" mass="5116">MLEVRIFLGAELRLINMSPHICEFSSERLSAAFFLIINMAMILAC</sequence>
<name>Q2SQ09_HAHCH</name>
<proteinExistence type="predicted"/>
<evidence type="ECO:0000313" key="2">
    <source>
        <dbReference type="Proteomes" id="UP000000238"/>
    </source>
</evidence>
<gene>
    <name evidence="1" type="ordered locus">HCH_00353</name>
</gene>
<dbReference type="EMBL" id="CP000155">
    <property type="protein sequence ID" value="ABC27265.1"/>
    <property type="molecule type" value="Genomic_DNA"/>
</dbReference>
<dbReference type="HOGENOM" id="CLU_3200486_0_0_6"/>
<reference evidence="1 2" key="1">
    <citation type="journal article" date="2005" name="Nucleic Acids Res.">
        <title>Genomic blueprint of Hahella chejuensis, a marine microbe producing an algicidal agent.</title>
        <authorList>
            <person name="Jeong H."/>
            <person name="Yim J.H."/>
            <person name="Lee C."/>
            <person name="Choi S.-H."/>
            <person name="Park Y.K."/>
            <person name="Yoon S.H."/>
            <person name="Hur C.-G."/>
            <person name="Kang H.-Y."/>
            <person name="Kim D."/>
            <person name="Lee H.H."/>
            <person name="Park K.H."/>
            <person name="Park S.-H."/>
            <person name="Park H.-S."/>
            <person name="Lee H.K."/>
            <person name="Oh T.K."/>
            <person name="Kim J.F."/>
        </authorList>
    </citation>
    <scope>NUCLEOTIDE SEQUENCE [LARGE SCALE GENOMIC DNA]</scope>
    <source>
        <strain evidence="1 2">KCTC 2396</strain>
    </source>
</reference>
<organism evidence="1 2">
    <name type="scientific">Hahella chejuensis (strain KCTC 2396)</name>
    <dbReference type="NCBI Taxonomy" id="349521"/>
    <lineage>
        <taxon>Bacteria</taxon>
        <taxon>Pseudomonadati</taxon>
        <taxon>Pseudomonadota</taxon>
        <taxon>Gammaproteobacteria</taxon>
        <taxon>Oceanospirillales</taxon>
        <taxon>Hahellaceae</taxon>
        <taxon>Hahella</taxon>
    </lineage>
</organism>
<dbReference type="KEGG" id="hch:HCH_00353"/>
<dbReference type="STRING" id="349521.HCH_00353"/>
<keyword evidence="2" id="KW-1185">Reference proteome</keyword>
<protein>
    <submittedName>
        <fullName evidence="1">Uncharacterized protein</fullName>
    </submittedName>
</protein>
<dbReference type="Proteomes" id="UP000000238">
    <property type="component" value="Chromosome"/>
</dbReference>
<accession>Q2SQ09</accession>